<dbReference type="InterPro" id="IPR051532">
    <property type="entry name" value="Ester_Hydrolysis_Enzymes"/>
</dbReference>
<dbReference type="GO" id="GO:0016787">
    <property type="term" value="F:hydrolase activity"/>
    <property type="evidence" value="ECO:0007669"/>
    <property type="project" value="UniProtKB-KW"/>
</dbReference>
<sequence>MKDSKMDSLDAKWVRTALLHHTLGGVEREGGWSPQRFTERQLDVYAAQEAQGKRSRCSAGVVMKLRTDAERLKLSVVFQGAARDYAAFDLYVNGRGIVSEGIESFEGQSAVRVELSFAIPLLPGERGKRNALRIVFPQNVETLLLGVEVSAGAVVEPVAKHPRRLLSLGDSITQGMDGRHAAYSYPVQVADFLEMDLLNQGVGGYVFDPDSLDPALAEHYPADLITVAYGTNDWNRGYERREFESIVSNYLDKLISIYPNVPIYVITPIWRRVAEEQRSLGNLHDVAAIIAAVAARCAQVKVIDGYGLVPGDERVFADGTHPNDEGYTHYALQLLKALR</sequence>
<dbReference type="Pfam" id="PF13472">
    <property type="entry name" value="Lipase_GDSL_2"/>
    <property type="match status" value="1"/>
</dbReference>
<keyword evidence="3" id="KW-1185">Reference proteome</keyword>
<name>A0A927BPE9_9BACL</name>
<feature type="domain" description="SGNH hydrolase-type esterase" evidence="1">
    <location>
        <begin position="168"/>
        <end position="327"/>
    </location>
</feature>
<dbReference type="PANTHER" id="PTHR30383">
    <property type="entry name" value="THIOESTERASE 1/PROTEASE 1/LYSOPHOSPHOLIPASE L1"/>
    <property type="match status" value="1"/>
</dbReference>
<protein>
    <submittedName>
        <fullName evidence="2">SGNH/GDSL hydrolase family protein</fullName>
    </submittedName>
</protein>
<dbReference type="SUPFAM" id="SSF52266">
    <property type="entry name" value="SGNH hydrolase"/>
    <property type="match status" value="1"/>
</dbReference>
<dbReference type="CDD" id="cd00229">
    <property type="entry name" value="SGNH_hydrolase"/>
    <property type="match status" value="1"/>
</dbReference>
<evidence type="ECO:0000259" key="1">
    <source>
        <dbReference type="Pfam" id="PF13472"/>
    </source>
</evidence>
<dbReference type="InterPro" id="IPR013830">
    <property type="entry name" value="SGNH_hydro"/>
</dbReference>
<evidence type="ECO:0000313" key="3">
    <source>
        <dbReference type="Proteomes" id="UP000621560"/>
    </source>
</evidence>
<dbReference type="Gene3D" id="2.60.120.260">
    <property type="entry name" value="Galactose-binding domain-like"/>
    <property type="match status" value="1"/>
</dbReference>
<comment type="caution">
    <text evidence="2">The sequence shown here is derived from an EMBL/GenBank/DDBJ whole genome shotgun (WGS) entry which is preliminary data.</text>
</comment>
<dbReference type="AlphaFoldDB" id="A0A927BPE9"/>
<dbReference type="EMBL" id="JACXIZ010000010">
    <property type="protein sequence ID" value="MBD2844303.1"/>
    <property type="molecule type" value="Genomic_DNA"/>
</dbReference>
<keyword evidence="2" id="KW-0378">Hydrolase</keyword>
<dbReference type="Proteomes" id="UP000621560">
    <property type="component" value="Unassembled WGS sequence"/>
</dbReference>
<dbReference type="RefSeq" id="WP_190914862.1">
    <property type="nucleotide sequence ID" value="NZ_JACXIZ010000010.1"/>
</dbReference>
<evidence type="ECO:0000313" key="2">
    <source>
        <dbReference type="EMBL" id="MBD2844303.1"/>
    </source>
</evidence>
<accession>A0A927BPE9</accession>
<organism evidence="2 3">
    <name type="scientific">Paenibacillus sabuli</name>
    <dbReference type="NCBI Taxonomy" id="2772509"/>
    <lineage>
        <taxon>Bacteria</taxon>
        <taxon>Bacillati</taxon>
        <taxon>Bacillota</taxon>
        <taxon>Bacilli</taxon>
        <taxon>Bacillales</taxon>
        <taxon>Paenibacillaceae</taxon>
        <taxon>Paenibacillus</taxon>
    </lineage>
</organism>
<gene>
    <name evidence="2" type="ORF">IDH44_03805</name>
</gene>
<dbReference type="Gene3D" id="3.40.50.1110">
    <property type="entry name" value="SGNH hydrolase"/>
    <property type="match status" value="1"/>
</dbReference>
<proteinExistence type="predicted"/>
<dbReference type="InterPro" id="IPR036514">
    <property type="entry name" value="SGNH_hydro_sf"/>
</dbReference>
<reference evidence="2" key="1">
    <citation type="submission" date="2020-09" db="EMBL/GenBank/DDBJ databases">
        <title>A novel bacterium of genus Paenibacillus, isolated from South China Sea.</title>
        <authorList>
            <person name="Huang H."/>
            <person name="Mo K."/>
            <person name="Hu Y."/>
        </authorList>
    </citation>
    <scope>NUCLEOTIDE SEQUENCE</scope>
    <source>
        <strain evidence="2">IB182496</strain>
    </source>
</reference>